<dbReference type="Proteomes" id="UP000824071">
    <property type="component" value="Unassembled WGS sequence"/>
</dbReference>
<name>A0A9D1LDC1_9FIRM</name>
<proteinExistence type="predicted"/>
<comment type="caution">
    <text evidence="1">The sequence shown here is derived from an EMBL/GenBank/DDBJ whole genome shotgun (WGS) entry which is preliminary data.</text>
</comment>
<gene>
    <name evidence="1" type="ORF">IAC53_07515</name>
</gene>
<evidence type="ECO:0000313" key="1">
    <source>
        <dbReference type="EMBL" id="HIU36433.1"/>
    </source>
</evidence>
<dbReference type="EMBL" id="DVMW01000043">
    <property type="protein sequence ID" value="HIU36433.1"/>
    <property type="molecule type" value="Genomic_DNA"/>
</dbReference>
<evidence type="ECO:0000313" key="2">
    <source>
        <dbReference type="Proteomes" id="UP000824071"/>
    </source>
</evidence>
<sequence length="322" mass="36597">MEKEKTNFSSKSVEAGKKVSKVLAKAKVSITNAMDQNDDGKFDKDDVAQVANTIKENADEKARQLELKILQPIFPSDVDSGDFLLHKFIRVADRSRRYADSKACRGAIGHYSTHKGIRILNIFRDSADLFGITFYPDCRSEFYYIDPSDRDRYIALDDYFSYLKMERVSELQRIAQDLGAKHFRVTYVEDKSSFAEKKADAKIKAKAVGGGEMTHKTEKKEYATIEIAAEMTCAGHEPIKPKLKYLLRDPSIQALVAMRLDKKAPLTHQKFMIKLSNSSGLKENDAVKIDTILKSMKFVGNTTVASEAKNEERRYLEYEIDF</sequence>
<protein>
    <recommendedName>
        <fullName evidence="3">EF-hand domain-containing protein</fullName>
    </recommendedName>
</protein>
<evidence type="ECO:0008006" key="3">
    <source>
        <dbReference type="Google" id="ProtNLM"/>
    </source>
</evidence>
<accession>A0A9D1LDC1</accession>
<reference evidence="1" key="1">
    <citation type="submission" date="2020-10" db="EMBL/GenBank/DDBJ databases">
        <authorList>
            <person name="Gilroy R."/>
        </authorList>
    </citation>
    <scope>NUCLEOTIDE SEQUENCE</scope>
    <source>
        <strain evidence="1">ChiGjej1B1-19959</strain>
    </source>
</reference>
<dbReference type="AlphaFoldDB" id="A0A9D1LDC1"/>
<reference evidence="1" key="2">
    <citation type="journal article" date="2021" name="PeerJ">
        <title>Extensive microbial diversity within the chicken gut microbiome revealed by metagenomics and culture.</title>
        <authorList>
            <person name="Gilroy R."/>
            <person name="Ravi A."/>
            <person name="Getino M."/>
            <person name="Pursley I."/>
            <person name="Horton D.L."/>
            <person name="Alikhan N.F."/>
            <person name="Baker D."/>
            <person name="Gharbi K."/>
            <person name="Hall N."/>
            <person name="Watson M."/>
            <person name="Adriaenssens E.M."/>
            <person name="Foster-Nyarko E."/>
            <person name="Jarju S."/>
            <person name="Secka A."/>
            <person name="Antonio M."/>
            <person name="Oren A."/>
            <person name="Chaudhuri R.R."/>
            <person name="La Ragione R."/>
            <person name="Hildebrand F."/>
            <person name="Pallen M.J."/>
        </authorList>
    </citation>
    <scope>NUCLEOTIDE SEQUENCE</scope>
    <source>
        <strain evidence="1">ChiGjej1B1-19959</strain>
    </source>
</reference>
<organism evidence="1 2">
    <name type="scientific">Candidatus Fimenecus excrementigallinarum</name>
    <dbReference type="NCBI Taxonomy" id="2840816"/>
    <lineage>
        <taxon>Bacteria</taxon>
        <taxon>Bacillati</taxon>
        <taxon>Bacillota</taxon>
        <taxon>Clostridia</taxon>
        <taxon>Candidatus Fimenecus</taxon>
    </lineage>
</organism>